<feature type="domain" description="G-protein coupled receptors family 1 profile" evidence="6">
    <location>
        <begin position="48"/>
        <end position="374"/>
    </location>
</feature>
<keyword evidence="4 5" id="KW-0472">Membrane</keyword>
<proteinExistence type="predicted"/>
<evidence type="ECO:0000256" key="4">
    <source>
        <dbReference type="ARBA" id="ARBA00023136"/>
    </source>
</evidence>
<accession>A0A914DX34</accession>
<dbReference type="Proteomes" id="UP000887540">
    <property type="component" value="Unplaced"/>
</dbReference>
<organism evidence="7 8">
    <name type="scientific">Acrobeloides nanus</name>
    <dbReference type="NCBI Taxonomy" id="290746"/>
    <lineage>
        <taxon>Eukaryota</taxon>
        <taxon>Metazoa</taxon>
        <taxon>Ecdysozoa</taxon>
        <taxon>Nematoda</taxon>
        <taxon>Chromadorea</taxon>
        <taxon>Rhabditida</taxon>
        <taxon>Tylenchina</taxon>
        <taxon>Cephalobomorpha</taxon>
        <taxon>Cephaloboidea</taxon>
        <taxon>Cephalobidae</taxon>
        <taxon>Acrobeloides</taxon>
    </lineage>
</organism>
<dbReference type="Gene3D" id="1.20.1070.10">
    <property type="entry name" value="Rhodopsin 7-helix transmembrane proteins"/>
    <property type="match status" value="1"/>
</dbReference>
<name>A0A914DX34_9BILA</name>
<feature type="transmembrane region" description="Helical" evidence="5">
    <location>
        <begin position="358"/>
        <end position="377"/>
    </location>
</feature>
<feature type="transmembrane region" description="Helical" evidence="5">
    <location>
        <begin position="261"/>
        <end position="285"/>
    </location>
</feature>
<feature type="transmembrane region" description="Helical" evidence="5">
    <location>
        <begin position="109"/>
        <end position="132"/>
    </location>
</feature>
<feature type="transmembrane region" description="Helical" evidence="5">
    <location>
        <begin position="68"/>
        <end position="89"/>
    </location>
</feature>
<dbReference type="WBParaSite" id="ACRNAN_scaffold4611.g30583.t1">
    <property type="protein sequence ID" value="ACRNAN_scaffold4611.g30583.t1"/>
    <property type="gene ID" value="ACRNAN_scaffold4611.g30583"/>
</dbReference>
<keyword evidence="2 5" id="KW-0812">Transmembrane</keyword>
<evidence type="ECO:0000259" key="6">
    <source>
        <dbReference type="PROSITE" id="PS50262"/>
    </source>
</evidence>
<comment type="subcellular location">
    <subcellularLocation>
        <location evidence="1">Membrane</location>
    </subcellularLocation>
</comment>
<feature type="transmembrane region" description="Helical" evidence="5">
    <location>
        <begin position="144"/>
        <end position="170"/>
    </location>
</feature>
<dbReference type="PROSITE" id="PS50262">
    <property type="entry name" value="G_PROTEIN_RECEP_F1_2"/>
    <property type="match status" value="1"/>
</dbReference>
<dbReference type="PRINTS" id="PR00237">
    <property type="entry name" value="GPCRRHODOPSN"/>
</dbReference>
<feature type="transmembrane region" description="Helical" evidence="5">
    <location>
        <begin position="317"/>
        <end position="338"/>
    </location>
</feature>
<feature type="transmembrane region" description="Helical" evidence="5">
    <location>
        <begin position="33"/>
        <end position="56"/>
    </location>
</feature>
<keyword evidence="3 5" id="KW-1133">Transmembrane helix</keyword>
<dbReference type="AlphaFoldDB" id="A0A914DX34"/>
<sequence>MCDESTELFDLNDAWTQKFINSLEQFYNVYIQIHGYICFVICVIGIITNLIHILVLTRPRLRRCAVNCLLTAVAISDVITMVLYLIYLFRFRFFQSSLGYSYSWMVYLQVHVLITIALHAITLYVASAIAWIRYKCICSGSSVWLLPQSAWIIVIICTVTTLIICIPTLMVHNIYVYSAYDVSLNSSINATVSFVSEHAVTEVTEVISRVLPEVVTHPTTFNFQRTAMTIKPIMEEDYKKDNLFYTLEFDSESCTFFKVNLWVNAIVLKAVPCILLLIFTCALVVKLRQMDQKRNYMYSKNFRKQIKRTTLPDRTTYILIIMLSVFLITELPQGLLALLNGFYTTDSYKYIYRNVADLLDLLSLINCNVDFILYCFMSSRYRQTFSTLIIRTSKWLSNRRKRKAVEKEWKRSNNASSIADYDKPSYVQMQILPTPTSDHDKNDVPKLVV</sequence>
<dbReference type="PANTHER" id="PTHR46273:SF3">
    <property type="entry name" value="G-PROTEIN COUPLED RECEPTORS FAMILY 1 PROFILE DOMAIN-CONTAINING PROTEIN"/>
    <property type="match status" value="1"/>
</dbReference>
<dbReference type="CDD" id="cd14978">
    <property type="entry name" value="7tmA_FMRFamide_R-like"/>
    <property type="match status" value="1"/>
</dbReference>
<evidence type="ECO:0000256" key="1">
    <source>
        <dbReference type="ARBA" id="ARBA00004370"/>
    </source>
</evidence>
<keyword evidence="7" id="KW-1185">Reference proteome</keyword>
<dbReference type="SUPFAM" id="SSF81321">
    <property type="entry name" value="Family A G protein-coupled receptor-like"/>
    <property type="match status" value="1"/>
</dbReference>
<evidence type="ECO:0000256" key="3">
    <source>
        <dbReference type="ARBA" id="ARBA00022989"/>
    </source>
</evidence>
<dbReference type="GO" id="GO:0008528">
    <property type="term" value="F:G protein-coupled peptide receptor activity"/>
    <property type="evidence" value="ECO:0007669"/>
    <property type="project" value="InterPro"/>
</dbReference>
<dbReference type="Pfam" id="PF10324">
    <property type="entry name" value="7TM_GPCR_Srw"/>
    <property type="match status" value="2"/>
</dbReference>
<evidence type="ECO:0000256" key="2">
    <source>
        <dbReference type="ARBA" id="ARBA00022692"/>
    </source>
</evidence>
<dbReference type="InterPro" id="IPR000276">
    <property type="entry name" value="GPCR_Rhodpsn"/>
</dbReference>
<reference evidence="8" key="1">
    <citation type="submission" date="2022-11" db="UniProtKB">
        <authorList>
            <consortium name="WormBaseParasite"/>
        </authorList>
    </citation>
    <scope>IDENTIFICATION</scope>
</reference>
<dbReference type="InterPro" id="IPR053219">
    <property type="entry name" value="GPCR_Dmsr-1"/>
</dbReference>
<evidence type="ECO:0000256" key="5">
    <source>
        <dbReference type="SAM" id="Phobius"/>
    </source>
</evidence>
<evidence type="ECO:0000313" key="7">
    <source>
        <dbReference type="Proteomes" id="UP000887540"/>
    </source>
</evidence>
<evidence type="ECO:0000313" key="8">
    <source>
        <dbReference type="WBParaSite" id="ACRNAN_scaffold4611.g30583.t1"/>
    </source>
</evidence>
<dbReference type="InterPro" id="IPR019427">
    <property type="entry name" value="7TM_GPCR_serpentine_rcpt_Srw"/>
</dbReference>
<dbReference type="PANTHER" id="PTHR46273">
    <property type="entry name" value="MYOSUPPRESSIN RECEPTOR 1, ISOFORM B-RELATED"/>
    <property type="match status" value="1"/>
</dbReference>
<dbReference type="InterPro" id="IPR017452">
    <property type="entry name" value="GPCR_Rhodpsn_7TM"/>
</dbReference>
<dbReference type="GO" id="GO:0005886">
    <property type="term" value="C:plasma membrane"/>
    <property type="evidence" value="ECO:0007669"/>
    <property type="project" value="TreeGrafter"/>
</dbReference>
<protein>
    <submittedName>
        <fullName evidence="8">G-protein coupled receptors family 1 profile domain-containing protein</fullName>
    </submittedName>
</protein>